<dbReference type="Pfam" id="PF24729">
    <property type="entry name" value="Acb2_Tad1_hairpin"/>
    <property type="match status" value="1"/>
</dbReference>
<dbReference type="Pfam" id="PF05257">
    <property type="entry name" value="CHAP"/>
    <property type="match status" value="1"/>
</dbReference>
<dbReference type="NCBIfam" id="TIGR02594">
    <property type="entry name" value="TIGR02594 family protein"/>
    <property type="match status" value="1"/>
</dbReference>
<keyword evidence="10" id="KW-1133">Transmembrane helix</keyword>
<evidence type="ECO:0000256" key="3">
    <source>
        <dbReference type="ARBA" id="ARBA00022727"/>
    </source>
</evidence>
<evidence type="ECO:0000256" key="5">
    <source>
        <dbReference type="ARBA" id="ARBA00022801"/>
    </source>
</evidence>
<dbReference type="Proteomes" id="UP000037069">
    <property type="component" value="Unassembled WGS sequence"/>
</dbReference>
<feature type="domain" description="CMP/dCMP-type deaminase" evidence="11">
    <location>
        <begin position="203"/>
        <end position="349"/>
    </location>
</feature>
<gene>
    <name evidence="12" type="ORF">FF38_10497</name>
</gene>
<dbReference type="GO" id="GO:0000166">
    <property type="term" value="F:nucleotide binding"/>
    <property type="evidence" value="ECO:0007669"/>
    <property type="project" value="UniProtKB-KW"/>
</dbReference>
<evidence type="ECO:0000259" key="11">
    <source>
        <dbReference type="PROSITE" id="PS51747"/>
    </source>
</evidence>
<comment type="similarity">
    <text evidence="1">Belongs to the cytidine and deoxycytidylate deaminase family.</text>
</comment>
<protein>
    <recommendedName>
        <fullName evidence="8">dCMP deaminase</fullName>
        <ecNumber evidence="7">3.5.4.12</ecNumber>
    </recommendedName>
    <alternativeName>
        <fullName evidence="8">dCMP deaminase</fullName>
    </alternativeName>
</protein>
<dbReference type="EC" id="3.5.4.12" evidence="7"/>
<keyword evidence="5" id="KW-0378">Hydrolase</keyword>
<feature type="transmembrane region" description="Helical" evidence="10">
    <location>
        <begin position="193"/>
        <end position="212"/>
    </location>
</feature>
<dbReference type="InterPro" id="IPR002125">
    <property type="entry name" value="CMP_dCMP_dom"/>
</dbReference>
<keyword evidence="3" id="KW-0545">Nucleotide biosynthesis</keyword>
<comment type="caution">
    <text evidence="12">The sequence shown here is derived from an EMBL/GenBank/DDBJ whole genome shotgun (WGS) entry which is preliminary data.</text>
</comment>
<dbReference type="Gene3D" id="3.40.140.10">
    <property type="entry name" value="Cytidine Deaminase, domain 2"/>
    <property type="match status" value="1"/>
</dbReference>
<keyword evidence="13" id="KW-1185">Reference proteome</keyword>
<proteinExistence type="inferred from homology"/>
<dbReference type="EMBL" id="JRES01000511">
    <property type="protein sequence ID" value="KNC30478.1"/>
    <property type="molecule type" value="Genomic_DNA"/>
</dbReference>
<dbReference type="Gene3D" id="3.90.1720.10">
    <property type="entry name" value="endopeptidase domain like (from Nostoc punctiforme)"/>
    <property type="match status" value="1"/>
</dbReference>
<dbReference type="GO" id="GO:0005737">
    <property type="term" value="C:cytoplasm"/>
    <property type="evidence" value="ECO:0007669"/>
    <property type="project" value="TreeGrafter"/>
</dbReference>
<organism evidence="12 13">
    <name type="scientific">Lucilia cuprina</name>
    <name type="common">Green bottle fly</name>
    <name type="synonym">Australian sheep blowfly</name>
    <dbReference type="NCBI Taxonomy" id="7375"/>
    <lineage>
        <taxon>Eukaryota</taxon>
        <taxon>Metazoa</taxon>
        <taxon>Ecdysozoa</taxon>
        <taxon>Arthropoda</taxon>
        <taxon>Hexapoda</taxon>
        <taxon>Insecta</taxon>
        <taxon>Pterygota</taxon>
        <taxon>Neoptera</taxon>
        <taxon>Endopterygota</taxon>
        <taxon>Diptera</taxon>
        <taxon>Brachycera</taxon>
        <taxon>Muscomorpha</taxon>
        <taxon>Oestroidea</taxon>
        <taxon>Calliphoridae</taxon>
        <taxon>Luciliinae</taxon>
        <taxon>Lucilia</taxon>
    </lineage>
</organism>
<dbReference type="Pfam" id="PF00383">
    <property type="entry name" value="dCMP_cyt_deam_1"/>
    <property type="match status" value="1"/>
</dbReference>
<keyword evidence="4" id="KW-0547">Nucleotide-binding</keyword>
<reference evidence="12 13" key="1">
    <citation type="journal article" date="2015" name="Nat. Commun.">
        <title>Lucilia cuprina genome unlocks parasitic fly biology to underpin future interventions.</title>
        <authorList>
            <person name="Anstead C.A."/>
            <person name="Korhonen P.K."/>
            <person name="Young N.D."/>
            <person name="Hall R.S."/>
            <person name="Jex A.R."/>
            <person name="Murali S.C."/>
            <person name="Hughes D.S."/>
            <person name="Lee S.F."/>
            <person name="Perry T."/>
            <person name="Stroehlein A.J."/>
            <person name="Ansell B.R."/>
            <person name="Breugelmans B."/>
            <person name="Hofmann A."/>
            <person name="Qu J."/>
            <person name="Dugan S."/>
            <person name="Lee S.L."/>
            <person name="Chao H."/>
            <person name="Dinh H."/>
            <person name="Han Y."/>
            <person name="Doddapaneni H.V."/>
            <person name="Worley K.C."/>
            <person name="Muzny D.M."/>
            <person name="Ioannidis P."/>
            <person name="Waterhouse R.M."/>
            <person name="Zdobnov E.M."/>
            <person name="James P.J."/>
            <person name="Bagnall N.H."/>
            <person name="Kotze A.C."/>
            <person name="Gibbs R.A."/>
            <person name="Richards S."/>
            <person name="Batterham P."/>
            <person name="Gasser R.B."/>
        </authorList>
    </citation>
    <scope>NUCLEOTIDE SEQUENCE [LARGE SCALE GENOMIC DNA]</scope>
    <source>
        <strain evidence="12 13">LS</strain>
        <tissue evidence="12">Full body</tissue>
    </source>
</reference>
<evidence type="ECO:0000256" key="2">
    <source>
        <dbReference type="ARBA" id="ARBA00022723"/>
    </source>
</evidence>
<dbReference type="STRING" id="7375.A0A0L0CDK6"/>
<evidence type="ECO:0000256" key="4">
    <source>
        <dbReference type="ARBA" id="ARBA00022741"/>
    </source>
</evidence>
<feature type="transmembrane region" description="Helical" evidence="10">
    <location>
        <begin position="158"/>
        <end position="181"/>
    </location>
</feature>
<evidence type="ECO:0000256" key="7">
    <source>
        <dbReference type="ARBA" id="ARBA00038938"/>
    </source>
</evidence>
<dbReference type="SUPFAM" id="SSF53927">
    <property type="entry name" value="Cytidine deaminase-like"/>
    <property type="match status" value="1"/>
</dbReference>
<evidence type="ECO:0000256" key="9">
    <source>
        <dbReference type="SAM" id="MobiDB-lite"/>
    </source>
</evidence>
<evidence type="ECO:0000256" key="8">
    <source>
        <dbReference type="ARBA" id="ARBA00041763"/>
    </source>
</evidence>
<evidence type="ECO:0000256" key="6">
    <source>
        <dbReference type="ARBA" id="ARBA00022833"/>
    </source>
</evidence>
<feature type="transmembrane region" description="Helical" evidence="10">
    <location>
        <begin position="134"/>
        <end position="152"/>
    </location>
</feature>
<dbReference type="InterPro" id="IPR015517">
    <property type="entry name" value="dCMP_deaminase-rel"/>
</dbReference>
<evidence type="ECO:0000313" key="13">
    <source>
        <dbReference type="Proteomes" id="UP000037069"/>
    </source>
</evidence>
<keyword evidence="10" id="KW-0472">Membrane</keyword>
<name>A0A0L0CDK6_LUCCU</name>
<feature type="compositionally biased region" description="Polar residues" evidence="9">
    <location>
        <begin position="72"/>
        <end position="82"/>
    </location>
</feature>
<dbReference type="InterPro" id="IPR013423">
    <property type="entry name" value="CHP02594"/>
</dbReference>
<dbReference type="AlphaFoldDB" id="A0A0L0CDK6"/>
<dbReference type="PROSITE" id="PS00903">
    <property type="entry name" value="CYT_DCMP_DEAMINASES_1"/>
    <property type="match status" value="1"/>
</dbReference>
<dbReference type="PROSITE" id="PS51747">
    <property type="entry name" value="CYT_DCMP_DEAMINASES_2"/>
    <property type="match status" value="1"/>
</dbReference>
<feature type="region of interest" description="Disordered" evidence="9">
    <location>
        <begin position="72"/>
        <end position="102"/>
    </location>
</feature>
<evidence type="ECO:0000256" key="10">
    <source>
        <dbReference type="SAM" id="Phobius"/>
    </source>
</evidence>
<dbReference type="GO" id="GO:0008270">
    <property type="term" value="F:zinc ion binding"/>
    <property type="evidence" value="ECO:0007669"/>
    <property type="project" value="InterPro"/>
</dbReference>
<dbReference type="GO" id="GO:0004132">
    <property type="term" value="F:dCMP deaminase activity"/>
    <property type="evidence" value="ECO:0007669"/>
    <property type="project" value="TreeGrafter"/>
</dbReference>
<dbReference type="InterPro" id="IPR016192">
    <property type="entry name" value="APOBEC/CMP_deaminase_Zn-bd"/>
</dbReference>
<evidence type="ECO:0000256" key="1">
    <source>
        <dbReference type="ARBA" id="ARBA00006576"/>
    </source>
</evidence>
<evidence type="ECO:0000313" key="12">
    <source>
        <dbReference type="EMBL" id="KNC30478.1"/>
    </source>
</evidence>
<dbReference type="InterPro" id="IPR007921">
    <property type="entry name" value="CHAP_dom"/>
</dbReference>
<dbReference type="PANTHER" id="PTHR11086:SF18">
    <property type="entry name" value="DEOXYCYTIDYLATE DEAMINASE"/>
    <property type="match status" value="1"/>
</dbReference>
<dbReference type="InterPro" id="IPR056098">
    <property type="entry name" value="Acb2/Tad1_hairpin"/>
</dbReference>
<keyword evidence="6" id="KW-0862">Zinc</keyword>
<keyword evidence="10" id="KW-0812">Transmembrane</keyword>
<accession>A0A0L0CDK6</accession>
<dbReference type="InterPro" id="IPR016193">
    <property type="entry name" value="Cytidine_deaminase-like"/>
</dbReference>
<dbReference type="PANTHER" id="PTHR11086">
    <property type="entry name" value="DEOXYCYTIDYLATE DEAMINASE-RELATED"/>
    <property type="match status" value="1"/>
</dbReference>
<sequence length="1118" mass="128262">MAKRRKNTFGLQARFVDHIIEVWLDNPNPAYKGLLFSFDKAYIGSVQDLLNNLHKIPKFTQEEIENKYNGNITSSGESSTNDGEVHTFIGKPDRHSQDEDETTGFYRSEGTLGQWVGILTPKDQYDWIMSVETIQWGITVLEVIVICVLWAYTDNPGWLLPFIAFGYIFLTIIVIVVAVNATYEAVLEISSFITMYFIMIIGPYAIALIGSAEALEDESKCAKHKVAAVIADGTRILSTGVNGTPAGETNCNMLFNEYTVHREPERTQHREWALKHETHAEINAINRMADFVLEPTNNLIAVVTRTPCDACAKRLLELGVKHVAVLVDNQFSKTEIIVSELFHEAGIPITAWTRDPYESRYRLMYGIFKRTYMWFNYDIEITHYGNVMAKLAEVISKRFEQDTKDHVLTEEMSNGVFRSYTYQNPKSSAYYLRLVTYPHGLVLTGDMGTWTFERARDMVHFFRGHNGINPYYWMEKLRAGTSYRTNTKMASDFDEGATMHIINKLFEEWLEEAKERVKDPNDGYDKETFRNDKEEFSDDMRSFKREMNEYSYDDFGFYLAFENHLRNDSNAGTDSPWNYNDGIEAQRKLNFHYVWACYAINHICNLIHQREEMEEIIDKFLAIGVRRSDGAEVFSEQIIGNNSSLSNASWNLLNLCLEQGDIMDEDGCYKTEVNPQDLIKALANHYHELAIKCFGTKHDTAQGQQTYSTILRNELKDIKSQFYRIPSWHVIGSYPAMFGIITAMTSVFPQQEYYYTLSAGDNESKVREFLHPSYLMHIDNGNLRLFMEHSATSILFNPGDILLKYDGSEITAHLIIGVEYEHLVEHVGTDVAEDLKNDEHIVTHGNAFTGDTWFIGRKVDIRDLTKPTWPAIFIETCRQISAQFDMPLEKVEICNEQPMLPWIEEGRKYIGIHEIRNRDVVNSFWKDTVSPYNYEHLFKDKNYSWCSAYVGSMLKRSGVDIKETTSKRPIESSQYWLGTGIRMEEPEFGCIVVFDWGGGKGHVGFCTGKTKTGSLIILGGNQNDMVSEKAFLTSKIVGFIWPEGTPYLPEKPLPILGIRFNPSEKTEVDEVNQSVAELIDRLDDKRSSTDDMEVIRMCSIAITELQTAQMWAVKALTW</sequence>
<keyword evidence="2" id="KW-0479">Metal-binding</keyword>